<evidence type="ECO:0000313" key="2">
    <source>
        <dbReference type="Proteomes" id="UP001148737"/>
    </source>
</evidence>
<organism evidence="1 2">
    <name type="scientific">Lecanicillium saksenae</name>
    <dbReference type="NCBI Taxonomy" id="468837"/>
    <lineage>
        <taxon>Eukaryota</taxon>
        <taxon>Fungi</taxon>
        <taxon>Dikarya</taxon>
        <taxon>Ascomycota</taxon>
        <taxon>Pezizomycotina</taxon>
        <taxon>Sordariomycetes</taxon>
        <taxon>Hypocreomycetidae</taxon>
        <taxon>Hypocreales</taxon>
        <taxon>Cordycipitaceae</taxon>
        <taxon>Lecanicillium</taxon>
    </lineage>
</organism>
<accession>A0ACC1R8L9</accession>
<reference evidence="1" key="1">
    <citation type="submission" date="2022-07" db="EMBL/GenBank/DDBJ databases">
        <title>Genome Sequence of Lecanicillium saksenae.</title>
        <authorList>
            <person name="Buettner E."/>
        </authorList>
    </citation>
    <scope>NUCLEOTIDE SEQUENCE</scope>
    <source>
        <strain evidence="1">VT-O1</strain>
    </source>
</reference>
<sequence length="154" mass="17642">MSSSTEHTMQSPPPSINIIPPLLTSNDIDALVEDVLSLFNSRQYSLAIHYCEQGIAQTCERIELRRQLRTFESIRLYSQLILIDLEIEDVVIPLRQELASAERTDISGLGSMLRELNRAKRERIAAKKREAQQISSQQSDGFWKKLGKKIKKLF</sequence>
<proteinExistence type="predicted"/>
<gene>
    <name evidence="1" type="ORF">NLG97_g640</name>
</gene>
<evidence type="ECO:0000313" key="1">
    <source>
        <dbReference type="EMBL" id="KAJ3499059.1"/>
    </source>
</evidence>
<dbReference type="Proteomes" id="UP001148737">
    <property type="component" value="Unassembled WGS sequence"/>
</dbReference>
<dbReference type="EMBL" id="JANAKD010000023">
    <property type="protein sequence ID" value="KAJ3499059.1"/>
    <property type="molecule type" value="Genomic_DNA"/>
</dbReference>
<protein>
    <submittedName>
        <fullName evidence="1">Uncharacterized protein</fullName>
    </submittedName>
</protein>
<comment type="caution">
    <text evidence="1">The sequence shown here is derived from an EMBL/GenBank/DDBJ whole genome shotgun (WGS) entry which is preliminary data.</text>
</comment>
<keyword evidence="2" id="KW-1185">Reference proteome</keyword>
<name>A0ACC1R8L9_9HYPO</name>